<keyword evidence="2" id="KW-1185">Reference proteome</keyword>
<evidence type="ECO:0000313" key="2">
    <source>
        <dbReference type="Proteomes" id="UP000075430"/>
    </source>
</evidence>
<accession>A0A150F3U2</accession>
<dbReference type="STRING" id="1793963.AXI58_03395"/>
<dbReference type="EMBL" id="LSBA01000036">
    <property type="protein sequence ID" value="KXZ15316.1"/>
    <property type="molecule type" value="Genomic_DNA"/>
</dbReference>
<evidence type="ECO:0008006" key="3">
    <source>
        <dbReference type="Google" id="ProtNLM"/>
    </source>
</evidence>
<protein>
    <recommendedName>
        <fullName evidence="3">XtrA/YqaO family protein</fullName>
    </recommendedName>
</protein>
<dbReference type="RefSeq" id="WP_032867702.1">
    <property type="nucleotide sequence ID" value="NZ_JAJJBV010000018.1"/>
</dbReference>
<dbReference type="OrthoDB" id="2738462at2"/>
<proteinExistence type="predicted"/>
<gene>
    <name evidence="1" type="ORF">AXI58_03395</name>
</gene>
<organism evidence="1 2">
    <name type="scientific">Bacillus nakamurai</name>
    <dbReference type="NCBI Taxonomy" id="1793963"/>
    <lineage>
        <taxon>Bacteria</taxon>
        <taxon>Bacillati</taxon>
        <taxon>Bacillota</taxon>
        <taxon>Bacilli</taxon>
        <taxon>Bacillales</taxon>
        <taxon>Bacillaceae</taxon>
        <taxon>Bacillus</taxon>
    </lineage>
</organism>
<dbReference type="InterPro" id="IPR035530">
    <property type="entry name" value="PBSX_XtrA"/>
</dbReference>
<dbReference type="AlphaFoldDB" id="A0A150F3U2"/>
<reference evidence="2" key="1">
    <citation type="submission" date="2016-02" db="EMBL/GenBank/DDBJ databases">
        <authorList>
            <person name="Dunlap C."/>
        </authorList>
    </citation>
    <scope>NUCLEOTIDE SEQUENCE [LARGE SCALE GENOMIC DNA]</scope>
    <source>
        <strain evidence="2">NRRL B-41092</strain>
    </source>
</reference>
<evidence type="ECO:0000313" key="1">
    <source>
        <dbReference type="EMBL" id="KXZ15316.1"/>
    </source>
</evidence>
<dbReference type="Proteomes" id="UP000075430">
    <property type="component" value="Unassembled WGS sequence"/>
</dbReference>
<dbReference type="Pfam" id="PF17356">
    <property type="entry name" value="PBSX_XtrA"/>
    <property type="match status" value="1"/>
</dbReference>
<comment type="caution">
    <text evidence="1">The sequence shown here is derived from an EMBL/GenBank/DDBJ whole genome shotgun (WGS) entry which is preliminary data.</text>
</comment>
<sequence>MRLIKLDSIIEKDKLIIDMAKHENFAVIVSNGEAKMTPLPEHGETKIVTSKGKVTRVKWDEGELFN</sequence>
<name>A0A150F3U2_9BACI</name>